<feature type="domain" description="Plasmid pRiA4b Orf3-like" evidence="1">
    <location>
        <begin position="14"/>
        <end position="113"/>
    </location>
</feature>
<protein>
    <submittedName>
        <fullName evidence="2">Plasmid pRiA4b ORF-3 family protein</fullName>
    </submittedName>
</protein>
<sequence length="455" mass="52925">MKRYTFTVVPLDRNGVSRTLEMDGTETLDDLSSAILDAFGFDHCHLYMFSLTRKPYDDDGYYHPMAEKGAKADKIAIDSLELKSRRKMLYLYDFGDEWMFHVTVKKVVEADAPSPIRVAESRGELEQYPIWGEEEGWEEDSWEEEDWEEEDWEEEDLCVEFEEVSDRALDKILDRLPARYQNLWRLLVEGALCAVGDEELMDLLALARAGLLTMEDMPGKLNLKVKKADREPSSYPWMRDLFQRCERETMLHNFVSVYGVIEREELCRLCSEEGLYGSGPREAMEESLRAMGNVGEIVSFEAGGAVFVTALSEECGREILEKRKAYPVKWYREWDDEELAALRSGDWREVFPVYGETFHYLFLDRGWNPGEVKLLLEASTLRVGCGCTEREFLDWAAKVLENWGIRMKKNLEKQLKKLFRQLPTAVLKGHTWGEYEKEKVGDGRQMTLFDEELPF</sequence>
<dbReference type="InterPro" id="IPR012912">
    <property type="entry name" value="Plasmid_pRiA4b_Orf3-like"/>
</dbReference>
<dbReference type="Proteomes" id="UP000886780">
    <property type="component" value="Unassembled WGS sequence"/>
</dbReference>
<dbReference type="EMBL" id="DXEU01000047">
    <property type="protein sequence ID" value="HIX51681.1"/>
    <property type="molecule type" value="Genomic_DNA"/>
</dbReference>
<evidence type="ECO:0000259" key="1">
    <source>
        <dbReference type="Pfam" id="PF07929"/>
    </source>
</evidence>
<dbReference type="Gene3D" id="3.10.290.30">
    <property type="entry name" value="MM3350-like"/>
    <property type="match status" value="1"/>
</dbReference>
<accession>A0A9D1W2P3</accession>
<name>A0A9D1W2P3_9FIRM</name>
<gene>
    <name evidence="2" type="ORF">IAA28_02615</name>
</gene>
<dbReference type="AlphaFoldDB" id="A0A9D1W2P3"/>
<proteinExistence type="predicted"/>
<dbReference type="InterPro" id="IPR024047">
    <property type="entry name" value="MM3350-like_sf"/>
</dbReference>
<comment type="caution">
    <text evidence="2">The sequence shown here is derived from an EMBL/GenBank/DDBJ whole genome shotgun (WGS) entry which is preliminary data.</text>
</comment>
<reference evidence="2" key="2">
    <citation type="submission" date="2021-04" db="EMBL/GenBank/DDBJ databases">
        <authorList>
            <person name="Gilroy R."/>
        </authorList>
    </citation>
    <scope>NUCLEOTIDE SEQUENCE</scope>
    <source>
        <strain evidence="2">ChiGjej4B4-12881</strain>
    </source>
</reference>
<evidence type="ECO:0000313" key="2">
    <source>
        <dbReference type="EMBL" id="HIX51681.1"/>
    </source>
</evidence>
<reference evidence="2" key="1">
    <citation type="journal article" date="2021" name="PeerJ">
        <title>Extensive microbial diversity within the chicken gut microbiome revealed by metagenomics and culture.</title>
        <authorList>
            <person name="Gilroy R."/>
            <person name="Ravi A."/>
            <person name="Getino M."/>
            <person name="Pursley I."/>
            <person name="Horton D.L."/>
            <person name="Alikhan N.F."/>
            <person name="Baker D."/>
            <person name="Gharbi K."/>
            <person name="Hall N."/>
            <person name="Watson M."/>
            <person name="Adriaenssens E.M."/>
            <person name="Foster-Nyarko E."/>
            <person name="Jarju S."/>
            <person name="Secka A."/>
            <person name="Antonio M."/>
            <person name="Oren A."/>
            <person name="Chaudhuri R.R."/>
            <person name="La Ragione R."/>
            <person name="Hildebrand F."/>
            <person name="Pallen M.J."/>
        </authorList>
    </citation>
    <scope>NUCLEOTIDE SEQUENCE</scope>
    <source>
        <strain evidence="2">ChiGjej4B4-12881</strain>
    </source>
</reference>
<dbReference type="SUPFAM" id="SSF159941">
    <property type="entry name" value="MM3350-like"/>
    <property type="match status" value="1"/>
</dbReference>
<evidence type="ECO:0000313" key="3">
    <source>
        <dbReference type="Proteomes" id="UP000886780"/>
    </source>
</evidence>
<organism evidence="2 3">
    <name type="scientific">Candidatus Lachnoclostridium stercoripullorum</name>
    <dbReference type="NCBI Taxonomy" id="2838635"/>
    <lineage>
        <taxon>Bacteria</taxon>
        <taxon>Bacillati</taxon>
        <taxon>Bacillota</taxon>
        <taxon>Clostridia</taxon>
        <taxon>Lachnospirales</taxon>
        <taxon>Lachnospiraceae</taxon>
    </lineage>
</organism>
<dbReference type="Pfam" id="PF07929">
    <property type="entry name" value="PRiA4_ORF3"/>
    <property type="match status" value="1"/>
</dbReference>